<feature type="region of interest" description="Disordered" evidence="1">
    <location>
        <begin position="321"/>
        <end position="357"/>
    </location>
</feature>
<accession>A0A8K0JQZ5</accession>
<name>A0A8K0JQZ5_9TREE</name>
<feature type="compositionally biased region" description="Basic and acidic residues" evidence="1">
    <location>
        <begin position="339"/>
        <end position="352"/>
    </location>
</feature>
<gene>
    <name evidence="2" type="ORF">FFLO_01714</name>
</gene>
<protein>
    <submittedName>
        <fullName evidence="2">Uncharacterized protein</fullName>
    </submittedName>
</protein>
<feature type="compositionally biased region" description="Low complexity" evidence="1">
    <location>
        <begin position="422"/>
        <end position="442"/>
    </location>
</feature>
<feature type="compositionally biased region" description="Low complexity" evidence="1">
    <location>
        <begin position="452"/>
        <end position="463"/>
    </location>
</feature>
<dbReference type="Proteomes" id="UP000812966">
    <property type="component" value="Unassembled WGS sequence"/>
</dbReference>
<evidence type="ECO:0000313" key="3">
    <source>
        <dbReference type="Proteomes" id="UP000812966"/>
    </source>
</evidence>
<dbReference type="AlphaFoldDB" id="A0A8K0JQZ5"/>
<feature type="compositionally biased region" description="Low complexity" evidence="1">
    <location>
        <begin position="381"/>
        <end position="393"/>
    </location>
</feature>
<proteinExistence type="predicted"/>
<feature type="region of interest" description="Disordered" evidence="1">
    <location>
        <begin position="375"/>
        <end position="488"/>
    </location>
</feature>
<comment type="caution">
    <text evidence="2">The sequence shown here is derived from an EMBL/GenBank/DDBJ whole genome shotgun (WGS) entry which is preliminary data.</text>
</comment>
<organism evidence="2 3">
    <name type="scientific">Filobasidium floriforme</name>
    <dbReference type="NCBI Taxonomy" id="5210"/>
    <lineage>
        <taxon>Eukaryota</taxon>
        <taxon>Fungi</taxon>
        <taxon>Dikarya</taxon>
        <taxon>Basidiomycota</taxon>
        <taxon>Agaricomycotina</taxon>
        <taxon>Tremellomycetes</taxon>
        <taxon>Filobasidiales</taxon>
        <taxon>Filobasidiaceae</taxon>
        <taxon>Filobasidium</taxon>
    </lineage>
</organism>
<evidence type="ECO:0000256" key="1">
    <source>
        <dbReference type="SAM" id="MobiDB-lite"/>
    </source>
</evidence>
<evidence type="ECO:0000313" key="2">
    <source>
        <dbReference type="EMBL" id="KAG7562885.1"/>
    </source>
</evidence>
<dbReference type="EMBL" id="JABELV010000024">
    <property type="protein sequence ID" value="KAG7562885.1"/>
    <property type="molecule type" value="Genomic_DNA"/>
</dbReference>
<keyword evidence="3" id="KW-1185">Reference proteome</keyword>
<sequence>MASIRDANLYTLLIRPSPDYPNVLQLIDSSRGSEVRYLRVKEDNSVGPDGKPKLEYAAGGYDAGLYDAYTNAKLASVSASSLKAKSRKLELHSPDIQLPFGFSGTFIQEWTFTFEGHKFRWNRPTFHSSDYVCSLDRKPDPSVQLCLGREPAKGKDGIIQLLDYNLERFEFEDKKGLEIAMYTSLLSILDAAEERLAARDGKPTVQPKVATTEASGANPGLSKGGRRESAGKAVGTDDMSGANPNELFVRADGSTTEYSARAVSLLADPSVLFIIIKTRQAEAAQKAVEVADATKRARHRAGLDQDSRGLYQYVVEEEVKSAPRVASGQQGPRVIDLNDAPKSEPKRSDTKAWRPPPNISIYLSKIELPDLHPGRLAAQKSSSSARRSPPRSSGQTPPLRMEPPPVPKHNSPGPGTSHANLRPPSSNAPNSRQPSSSSRMSPQPRPSPPNPSISGGQSRPSSSVPAPIAKPQVPSHLPPEPEPFGLGTVGSKIAARLFSSK</sequence>
<feature type="region of interest" description="Disordered" evidence="1">
    <location>
        <begin position="199"/>
        <end position="243"/>
    </location>
</feature>
<reference evidence="2" key="1">
    <citation type="submission" date="2020-04" db="EMBL/GenBank/DDBJ databases">
        <title>Analysis of mating type loci in Filobasidium floriforme.</title>
        <authorList>
            <person name="Nowrousian M."/>
        </authorList>
    </citation>
    <scope>NUCLEOTIDE SEQUENCE</scope>
    <source>
        <strain evidence="2">CBS 6242</strain>
    </source>
</reference>